<dbReference type="InterPro" id="IPR024412">
    <property type="entry name" value="Lsr2_dim_dom"/>
</dbReference>
<dbReference type="InterPro" id="IPR055370">
    <property type="entry name" value="Lsr2_DNA-bd"/>
</dbReference>
<organism evidence="5 6">
    <name type="scientific">Ornithinimicrobium pratense</name>
    <dbReference type="NCBI Taxonomy" id="2593973"/>
    <lineage>
        <taxon>Bacteria</taxon>
        <taxon>Bacillati</taxon>
        <taxon>Actinomycetota</taxon>
        <taxon>Actinomycetes</taxon>
        <taxon>Micrococcales</taxon>
        <taxon>Ornithinimicrobiaceae</taxon>
        <taxon>Ornithinimicrobium</taxon>
    </lineage>
</organism>
<dbReference type="AlphaFoldDB" id="A0A5J6V6M3"/>
<reference evidence="5 6" key="1">
    <citation type="submission" date="2019-09" db="EMBL/GenBank/DDBJ databases">
        <title>Serinicoccus pratensis sp. nov., isolated from meadow soil.</title>
        <authorList>
            <person name="Zhang W."/>
        </authorList>
    </citation>
    <scope>NUCLEOTIDE SEQUENCE [LARGE SCALE GENOMIC DNA]</scope>
    <source>
        <strain evidence="5 6">W204</strain>
    </source>
</reference>
<dbReference type="InterPro" id="IPR036625">
    <property type="entry name" value="E3-bd_dom_sf"/>
</dbReference>
<proteinExistence type="predicted"/>
<dbReference type="OrthoDB" id="4113332at2"/>
<dbReference type="Gene3D" id="3.30.60.230">
    <property type="entry name" value="Lsr2, dimerization domain"/>
    <property type="match status" value="1"/>
</dbReference>
<dbReference type="KEGG" id="serw:FY030_11430"/>
<gene>
    <name evidence="5" type="ORF">FY030_11430</name>
</gene>
<protein>
    <submittedName>
        <fullName evidence="5">Lsr2 family protein</fullName>
    </submittedName>
</protein>
<keyword evidence="6" id="KW-1185">Reference proteome</keyword>
<dbReference type="Pfam" id="PF23359">
    <property type="entry name" value="Lsr2_DNA-bd"/>
    <property type="match status" value="1"/>
</dbReference>
<dbReference type="Pfam" id="PF11774">
    <property type="entry name" value="Lsr2"/>
    <property type="match status" value="1"/>
</dbReference>
<dbReference type="GO" id="GO:0016746">
    <property type="term" value="F:acyltransferase activity"/>
    <property type="evidence" value="ECO:0007669"/>
    <property type="project" value="InterPro"/>
</dbReference>
<accession>A0A5J6V6M3</accession>
<feature type="region of interest" description="Disordered" evidence="2">
    <location>
        <begin position="61"/>
        <end position="81"/>
    </location>
</feature>
<keyword evidence="1" id="KW-0238">DNA-binding</keyword>
<dbReference type="Gene3D" id="4.10.320.10">
    <property type="entry name" value="E3-binding domain"/>
    <property type="match status" value="1"/>
</dbReference>
<dbReference type="InterPro" id="IPR042261">
    <property type="entry name" value="Lsr2-like_dimerization"/>
</dbReference>
<feature type="domain" description="Lsr2 dimerization" evidence="3">
    <location>
        <begin position="1"/>
        <end position="60"/>
    </location>
</feature>
<evidence type="ECO:0000259" key="3">
    <source>
        <dbReference type="Pfam" id="PF11774"/>
    </source>
</evidence>
<dbReference type="RefSeq" id="WP_158061619.1">
    <property type="nucleotide sequence ID" value="NZ_CP044427.1"/>
</dbReference>
<evidence type="ECO:0000313" key="5">
    <source>
        <dbReference type="EMBL" id="QFG69237.1"/>
    </source>
</evidence>
<evidence type="ECO:0000256" key="2">
    <source>
        <dbReference type="SAM" id="MobiDB-lite"/>
    </source>
</evidence>
<evidence type="ECO:0000259" key="4">
    <source>
        <dbReference type="Pfam" id="PF23359"/>
    </source>
</evidence>
<dbReference type="Proteomes" id="UP000326546">
    <property type="component" value="Chromosome"/>
</dbReference>
<sequence length="114" mass="12857">MAQRVQTILVDDIEGTDITDGGQTVQFAIDGVSYEIDLSDENGAKMRETFKLYTDHARRVARRRQSAPARGTTTARTDKAQLDAIRRWARDNGHQVSDRGRIRKEIVDAFEAAH</sequence>
<evidence type="ECO:0000313" key="6">
    <source>
        <dbReference type="Proteomes" id="UP000326546"/>
    </source>
</evidence>
<evidence type="ECO:0000256" key="1">
    <source>
        <dbReference type="ARBA" id="ARBA00023125"/>
    </source>
</evidence>
<dbReference type="EMBL" id="CP044427">
    <property type="protein sequence ID" value="QFG69237.1"/>
    <property type="molecule type" value="Genomic_DNA"/>
</dbReference>
<dbReference type="GO" id="GO:0003677">
    <property type="term" value="F:DNA binding"/>
    <property type="evidence" value="ECO:0007669"/>
    <property type="project" value="UniProtKB-KW"/>
</dbReference>
<feature type="domain" description="Lsr2 DNA-binding" evidence="4">
    <location>
        <begin position="78"/>
        <end position="113"/>
    </location>
</feature>
<name>A0A5J6V6M3_9MICO</name>